<dbReference type="InterPro" id="IPR009057">
    <property type="entry name" value="Homeodomain-like_sf"/>
</dbReference>
<evidence type="ECO:0000313" key="10">
    <source>
        <dbReference type="Proteomes" id="UP000272025"/>
    </source>
</evidence>
<dbReference type="OrthoDB" id="6159439at2759"/>
<evidence type="ECO:0000256" key="6">
    <source>
        <dbReference type="RuleBase" id="RU000682"/>
    </source>
</evidence>
<evidence type="ECO:0000256" key="2">
    <source>
        <dbReference type="ARBA" id="ARBA00023125"/>
    </source>
</evidence>
<feature type="domain" description="Homeobox" evidence="8">
    <location>
        <begin position="35"/>
        <end position="95"/>
    </location>
</feature>
<dbReference type="PANTHER" id="PTHR24323">
    <property type="entry name" value="CEH-10 HOMEODOMAIN-CONTAINING HOMOLOG"/>
    <property type="match status" value="1"/>
</dbReference>
<evidence type="ECO:0000256" key="3">
    <source>
        <dbReference type="ARBA" id="ARBA00023155"/>
    </source>
</evidence>
<organism evidence="9 10">
    <name type="scientific">Sodiomyces alkalinus (strain CBS 110278 / VKM F-3762 / F11)</name>
    <name type="common">Alkaliphilic filamentous fungus</name>
    <dbReference type="NCBI Taxonomy" id="1314773"/>
    <lineage>
        <taxon>Eukaryota</taxon>
        <taxon>Fungi</taxon>
        <taxon>Dikarya</taxon>
        <taxon>Ascomycota</taxon>
        <taxon>Pezizomycotina</taxon>
        <taxon>Sordariomycetes</taxon>
        <taxon>Hypocreomycetidae</taxon>
        <taxon>Glomerellales</taxon>
        <taxon>Plectosphaerellaceae</taxon>
        <taxon>Sodiomyces</taxon>
    </lineage>
</organism>
<keyword evidence="3 5" id="KW-0371">Homeobox</keyword>
<evidence type="ECO:0000256" key="5">
    <source>
        <dbReference type="PROSITE-ProRule" id="PRU00108"/>
    </source>
</evidence>
<evidence type="ECO:0000256" key="7">
    <source>
        <dbReference type="SAM" id="MobiDB-lite"/>
    </source>
</evidence>
<feature type="compositionally biased region" description="Basic and acidic residues" evidence="7">
    <location>
        <begin position="447"/>
        <end position="465"/>
    </location>
</feature>
<feature type="compositionally biased region" description="Polar residues" evidence="7">
    <location>
        <begin position="221"/>
        <end position="233"/>
    </location>
</feature>
<keyword evidence="10" id="KW-1185">Reference proteome</keyword>
<evidence type="ECO:0000313" key="9">
    <source>
        <dbReference type="EMBL" id="ROT40100.1"/>
    </source>
</evidence>
<name>A0A3N2Q001_SODAK</name>
<feature type="region of interest" description="Disordered" evidence="7">
    <location>
        <begin position="1"/>
        <end position="49"/>
    </location>
</feature>
<gene>
    <name evidence="9" type="ORF">SODALDRAFT_332262</name>
</gene>
<dbReference type="GO" id="GO:0005634">
    <property type="term" value="C:nucleus"/>
    <property type="evidence" value="ECO:0007669"/>
    <property type="project" value="UniProtKB-SubCell"/>
</dbReference>
<feature type="compositionally biased region" description="Basic and acidic residues" evidence="7">
    <location>
        <begin position="168"/>
        <end position="191"/>
    </location>
</feature>
<dbReference type="SUPFAM" id="SSF46689">
    <property type="entry name" value="Homeodomain-like"/>
    <property type="match status" value="1"/>
</dbReference>
<dbReference type="PROSITE" id="PS00027">
    <property type="entry name" value="HOMEOBOX_1"/>
    <property type="match status" value="1"/>
</dbReference>
<dbReference type="PROSITE" id="PS50071">
    <property type="entry name" value="HOMEOBOX_2"/>
    <property type="match status" value="1"/>
</dbReference>
<sequence length="575" mass="63554">MLSSAPAYQPHIGGIPAPEQSGPEIISSKSKVEKQHPRGKRKRTAARDKHILEAAYQVNPKPDKASRCELVESVSLNEKEVQIWFQNRRQNDRRKSRPLSPQDIAEIRSRGARVLLSPAQPTNGYQLGTDTRESSLRNTAHVWNQLGPNQNIAEGSPVLQIGAINKQNEWDRDTRDDLRSQTNTESRKPPTRDQSQSEVFSEAEFPSNSTRHDANHWDPTSCISKLTESSQEGSSSRLQQRSPSSGASRSPDTPLPPPRSQYECQSQIRLSLSLEGKAEVVSNELSPSPRPSPTFPCGVSPLSYPRPPSSHRNQATLTSVTLPPISALTDCLPPTLSRGRSRNAQAWEFCCDSDKQDELTIQAENESSGSAVAAISLLRSTSIGLQPNSTKRNIPPIQRLGQDRKVKKAFFGQTSSDGLVPFMGSRDRRRLSPSAASQGSKPSFVHESTDDSDKENRGPGEDRNPPLRQTPFPSQENMPENREFTPSLSGNVKLPRGVVQYRSGQLFRRRCTPAPSLQQGFGNQGKMSQDPQKATQSVLRDEDVKSFMGEEMSPSKRGDIDCIAGLLSLSRGNWR</sequence>
<feature type="region of interest" description="Disordered" evidence="7">
    <location>
        <begin position="281"/>
        <end position="313"/>
    </location>
</feature>
<evidence type="ECO:0000259" key="8">
    <source>
        <dbReference type="PROSITE" id="PS50071"/>
    </source>
</evidence>
<accession>A0A3N2Q001</accession>
<dbReference type="GO" id="GO:0000976">
    <property type="term" value="F:transcription cis-regulatory region binding"/>
    <property type="evidence" value="ECO:0007669"/>
    <property type="project" value="TreeGrafter"/>
</dbReference>
<evidence type="ECO:0000256" key="4">
    <source>
        <dbReference type="ARBA" id="ARBA00023242"/>
    </source>
</evidence>
<protein>
    <recommendedName>
        <fullName evidence="8">Homeobox domain-containing protein</fullName>
    </recommendedName>
</protein>
<dbReference type="GO" id="GO:0000981">
    <property type="term" value="F:DNA-binding transcription factor activity, RNA polymerase II-specific"/>
    <property type="evidence" value="ECO:0007669"/>
    <property type="project" value="InterPro"/>
</dbReference>
<keyword evidence="4 5" id="KW-0539">Nucleus</keyword>
<dbReference type="CDD" id="cd00086">
    <property type="entry name" value="homeodomain"/>
    <property type="match status" value="1"/>
</dbReference>
<dbReference type="AlphaFoldDB" id="A0A3N2Q001"/>
<feature type="compositionally biased region" description="Polar residues" evidence="7">
    <location>
        <begin position="471"/>
        <end position="490"/>
    </location>
</feature>
<dbReference type="InterPro" id="IPR001356">
    <property type="entry name" value="HD"/>
</dbReference>
<comment type="subcellular location">
    <subcellularLocation>
        <location evidence="1 5 6">Nucleus</location>
    </subcellularLocation>
</comment>
<dbReference type="InterPro" id="IPR017970">
    <property type="entry name" value="Homeobox_CS"/>
</dbReference>
<dbReference type="InterPro" id="IPR051775">
    <property type="entry name" value="Homeobox_domain"/>
</dbReference>
<dbReference type="EMBL" id="ML119053">
    <property type="protein sequence ID" value="ROT40100.1"/>
    <property type="molecule type" value="Genomic_DNA"/>
</dbReference>
<dbReference type="GeneID" id="39580137"/>
<dbReference type="RefSeq" id="XP_028467906.1">
    <property type="nucleotide sequence ID" value="XM_028611659.1"/>
</dbReference>
<feature type="compositionally biased region" description="Low complexity" evidence="7">
    <location>
        <begin position="234"/>
        <end position="245"/>
    </location>
</feature>
<dbReference type="Proteomes" id="UP000272025">
    <property type="component" value="Unassembled WGS sequence"/>
</dbReference>
<feature type="region of interest" description="Disordered" evidence="7">
    <location>
        <begin position="165"/>
        <end position="264"/>
    </location>
</feature>
<dbReference type="Pfam" id="PF00046">
    <property type="entry name" value="Homeodomain"/>
    <property type="match status" value="1"/>
</dbReference>
<dbReference type="Gene3D" id="1.10.10.60">
    <property type="entry name" value="Homeodomain-like"/>
    <property type="match status" value="1"/>
</dbReference>
<evidence type="ECO:0000256" key="1">
    <source>
        <dbReference type="ARBA" id="ARBA00004123"/>
    </source>
</evidence>
<proteinExistence type="predicted"/>
<dbReference type="PANTHER" id="PTHR24323:SF7">
    <property type="entry name" value="HOMEOBOX DOMAIN-CONTAINING PROTEIN"/>
    <property type="match status" value="1"/>
</dbReference>
<dbReference type="STRING" id="1314773.A0A3N2Q001"/>
<keyword evidence="2 5" id="KW-0238">DNA-binding</keyword>
<feature type="DNA-binding region" description="Homeobox" evidence="5">
    <location>
        <begin position="37"/>
        <end position="96"/>
    </location>
</feature>
<feature type="region of interest" description="Disordered" evidence="7">
    <location>
        <begin position="417"/>
        <end position="492"/>
    </location>
</feature>
<dbReference type="SMART" id="SM00389">
    <property type="entry name" value="HOX"/>
    <property type="match status" value="1"/>
</dbReference>
<reference evidence="9 10" key="1">
    <citation type="journal article" date="2018" name="Mol. Ecol.">
        <title>The obligate alkalophilic soda-lake fungus Sodiomyces alkalinus has shifted to a protein diet.</title>
        <authorList>
            <person name="Grum-Grzhimaylo A.A."/>
            <person name="Falkoski D.L."/>
            <person name="van den Heuvel J."/>
            <person name="Valero-Jimenez C.A."/>
            <person name="Min B."/>
            <person name="Choi I.G."/>
            <person name="Lipzen A."/>
            <person name="Daum C.G."/>
            <person name="Aanen D.K."/>
            <person name="Tsang A."/>
            <person name="Henrissat B."/>
            <person name="Bilanenko E.N."/>
            <person name="de Vries R.P."/>
            <person name="van Kan J.A.L."/>
            <person name="Grigoriev I.V."/>
            <person name="Debets A.J.M."/>
        </authorList>
    </citation>
    <scope>NUCLEOTIDE SEQUENCE [LARGE SCALE GENOMIC DNA]</scope>
    <source>
        <strain evidence="9 10">F11</strain>
    </source>
</reference>